<name>A0ABN4P0A0_BORHE</name>
<evidence type="ECO:0000313" key="1">
    <source>
        <dbReference type="EMBL" id="ANA43781.1"/>
    </source>
</evidence>
<evidence type="ECO:0000313" key="2">
    <source>
        <dbReference type="Proteomes" id="UP000078430"/>
    </source>
</evidence>
<dbReference type="EMBL" id="CP014350">
    <property type="protein sequence ID" value="ANA43781.1"/>
    <property type="molecule type" value="Genomic_DNA"/>
</dbReference>
<gene>
    <name evidence="1" type="ORF">AXX13_A0705</name>
</gene>
<geneLocation type="plasmid" evidence="1 2">
    <name>megaplasmid</name>
</geneLocation>
<reference evidence="1 2" key="2">
    <citation type="journal article" date="2016" name="Genome Announc.">
        <title>Chromosome and Plasmids of the Tick-Borne Relapsing Fever Agent Borrelia hermsii.</title>
        <authorList>
            <person name="Barbour A.G."/>
        </authorList>
    </citation>
    <scope>NUCLEOTIDE SEQUENCE [LARGE SCALE GENOMIC DNA]</scope>
    <source>
        <strain evidence="1 2">HS1</strain>
    </source>
</reference>
<proteinExistence type="predicted"/>
<keyword evidence="2" id="KW-1185">Reference proteome</keyword>
<accession>A0ABN4P0A0</accession>
<organism evidence="1 2">
    <name type="scientific">Borrelia hermsii HS1</name>
    <dbReference type="NCBI Taxonomy" id="1867252"/>
    <lineage>
        <taxon>Bacteria</taxon>
        <taxon>Pseudomonadati</taxon>
        <taxon>Spirochaetota</taxon>
        <taxon>Spirochaetia</taxon>
        <taxon>Spirochaetales</taxon>
        <taxon>Borreliaceae</taxon>
        <taxon>Borrelia</taxon>
    </lineage>
</organism>
<dbReference type="RefSeq" id="WP_020732472.1">
    <property type="nucleotide sequence ID" value="NZ_CP014350.1"/>
</dbReference>
<dbReference type="Proteomes" id="UP000078430">
    <property type="component" value="Plasmid megaplasmid"/>
</dbReference>
<reference evidence="1 2" key="1">
    <citation type="journal article" date="2013" name="J. Bacteriol.">
        <title>Large linear plasmids of Borrelia species that cause relapsing fever.</title>
        <authorList>
            <person name="Miller S.C."/>
            <person name="Porcella S.F."/>
            <person name="Raffel S.J."/>
            <person name="Schwan T.G."/>
            <person name="Barbour A.G."/>
        </authorList>
    </citation>
    <scope>NUCLEOTIDE SEQUENCE [LARGE SCALE GENOMIC DNA]</scope>
    <source>
        <strain evidence="1 2">HS1</strain>
    </source>
</reference>
<sequence>MLNKNNTNLGIVFLQNLMEFFGYSDTYDDEIFEIGIKKAIDIYKYMNTLYLTSMQKMEVKECKQIVMELETILNKITNLINAINTDADPTSIEELRLERNTLMETKTKLLKEELEARGKKGGKK</sequence>
<evidence type="ECO:0008006" key="3">
    <source>
        <dbReference type="Google" id="ProtNLM"/>
    </source>
</evidence>
<dbReference type="InterPro" id="IPR007953">
    <property type="entry name" value="Holin-like_BlyB"/>
</dbReference>
<protein>
    <recommendedName>
        <fullName evidence="3">Cytosolic protein</fullName>
    </recommendedName>
</protein>
<dbReference type="Pfam" id="PF05289">
    <property type="entry name" value="BLYB"/>
    <property type="match status" value="1"/>
</dbReference>
<keyword evidence="1" id="KW-0614">Plasmid</keyword>